<name>F8AJE1_PYRYC</name>
<evidence type="ECO:0000259" key="2">
    <source>
        <dbReference type="Pfam" id="PF13635"/>
    </source>
</evidence>
<dbReference type="EMBL" id="CP002779">
    <property type="protein sequence ID" value="AEH24936.1"/>
    <property type="molecule type" value="Genomic_DNA"/>
</dbReference>
<protein>
    <submittedName>
        <fullName evidence="3">Uncharacterized protein</fullName>
    </submittedName>
</protein>
<feature type="domain" description="AAA" evidence="1">
    <location>
        <begin position="47"/>
        <end position="180"/>
    </location>
</feature>
<dbReference type="Gene3D" id="3.40.50.300">
    <property type="entry name" value="P-loop containing nucleotide triphosphate hydrolases"/>
    <property type="match status" value="1"/>
</dbReference>
<accession>F8AJE1</accession>
<dbReference type="KEGG" id="pya:PYCH_12620"/>
<evidence type="ECO:0000313" key="4">
    <source>
        <dbReference type="Proteomes" id="UP000008386"/>
    </source>
</evidence>
<proteinExistence type="predicted"/>
<dbReference type="InterPro" id="IPR027417">
    <property type="entry name" value="P-loop_NTPase"/>
</dbReference>
<dbReference type="AlphaFoldDB" id="F8AJE1"/>
<dbReference type="SUPFAM" id="SSF52540">
    <property type="entry name" value="P-loop containing nucleoside triphosphate hydrolases"/>
    <property type="match status" value="1"/>
</dbReference>
<dbReference type="PANTHER" id="PTHR33295:SF18">
    <property type="entry name" value="AAA+ ATPASE DOMAIN-CONTAINING PROTEIN"/>
    <property type="match status" value="1"/>
</dbReference>
<organism evidence="3 4">
    <name type="scientific">Pyrococcus yayanosii (strain CH1 / JCM 16557)</name>
    <dbReference type="NCBI Taxonomy" id="529709"/>
    <lineage>
        <taxon>Archaea</taxon>
        <taxon>Methanobacteriati</taxon>
        <taxon>Methanobacteriota</taxon>
        <taxon>Thermococci</taxon>
        <taxon>Thermococcales</taxon>
        <taxon>Thermococcaceae</taxon>
        <taxon>Pyrococcus</taxon>
    </lineage>
</organism>
<dbReference type="OrthoDB" id="371918at2157"/>
<keyword evidence="4" id="KW-1185">Reference proteome</keyword>
<feature type="domain" description="DUF4143" evidence="2">
    <location>
        <begin position="266"/>
        <end position="394"/>
    </location>
</feature>
<dbReference type="InterPro" id="IPR025420">
    <property type="entry name" value="DUF4143"/>
</dbReference>
<dbReference type="Pfam" id="PF13173">
    <property type="entry name" value="AAA_14"/>
    <property type="match status" value="1"/>
</dbReference>
<dbReference type="GeneID" id="10837835"/>
<dbReference type="Proteomes" id="UP000008386">
    <property type="component" value="Chromosome"/>
</dbReference>
<gene>
    <name evidence="3" type="ordered locus">PYCH_12620</name>
</gene>
<evidence type="ECO:0000313" key="3">
    <source>
        <dbReference type="EMBL" id="AEH24936.1"/>
    </source>
</evidence>
<dbReference type="PANTHER" id="PTHR33295">
    <property type="entry name" value="ATPASE"/>
    <property type="match status" value="1"/>
</dbReference>
<dbReference type="Pfam" id="PF13635">
    <property type="entry name" value="DUF4143"/>
    <property type="match status" value="1"/>
</dbReference>
<evidence type="ECO:0000259" key="1">
    <source>
        <dbReference type="Pfam" id="PF13173"/>
    </source>
</evidence>
<dbReference type="eggNOG" id="arCOG03167">
    <property type="taxonomic scope" value="Archaea"/>
</dbReference>
<dbReference type="RefSeq" id="WP_013905992.1">
    <property type="nucleotide sequence ID" value="NC_015680.1"/>
</dbReference>
<dbReference type="InterPro" id="IPR041682">
    <property type="entry name" value="AAA_14"/>
</dbReference>
<dbReference type="STRING" id="529709.PYCH_12620"/>
<sequence length="437" mass="51174">MIEQFNPWWRGAEFIREDEDYRKWEEAKVKWVPRAIEEISLEPFSLNFVFGPRQVGKTTLLKLLIKKLLDEGVPPTAIFYLRADYLSDYKELMEVLDEYMQFRKVEGIERSYIFLDEITFPREWFRAIKLYIDMGKFRNDVLILTGSTSMYVKGEVETFPGRRGMGRDIIMYPLSFREFLKVAAPEIYSKLPTVDPNGDVSKCLRLLPWKDRLYEMFMLYLRSGGFPRVVREILERGSVSRESYDIYISWIRGDLLRAGKSEGVARGIIKALLNRVPSPVGWNTIAKEVEIGSHKTVFSYIEFFERNFVVRVLPYFSPNTLEPDFKKEKKIHFTDPFLYSMFSWWCLVEEPDESAVVEGIVATHLARKWSVGYWRNGSEIDVVTRAGVGFEVKWQEKAQPSKVRVGKIRKVVTLTKHEFRKSPLMIPVHVFLACLDV</sequence>
<reference evidence="3 4" key="1">
    <citation type="journal article" date="2011" name="J. Bacteriol.">
        <title>Complete genome sequence of the obligate piezophilic hyperthermophilic archaeon Pyrococcus yayanosii CH1.</title>
        <authorList>
            <person name="Jun X."/>
            <person name="Lupeng L."/>
            <person name="Minjuan X."/>
            <person name="Oger P."/>
            <person name="Fengping W."/>
            <person name="Jebbar M."/>
            <person name="Xiang X."/>
        </authorList>
    </citation>
    <scope>NUCLEOTIDE SEQUENCE [LARGE SCALE GENOMIC DNA]</scope>
    <source>
        <strain evidence="4">CH1 / JCM 16557</strain>
    </source>
</reference>
<dbReference type="HOGENOM" id="CLU_041527_3_2_2"/>